<feature type="compositionally biased region" description="Polar residues" evidence="1">
    <location>
        <begin position="58"/>
        <end position="72"/>
    </location>
</feature>
<sequence>CDNFQASKDVYHSSSLSDMVTTLVSLGQDDVFWSGNQSEEQPPKVPERTTSKFYSRDQPGQQRCHSSNSHQLSPGGHALKLNSSSNTAGNNPWEMASHQSSRSTSGNPGPAKGENALSQNHIQLHKKPENVSHLGQIASPCSFAKGKDSANLFLKAADYSSSSDEVSSSDEDDTNHTRQLLSSRVADFSRTRVPDGIELKPQSTIAEQKDQVLGKQISSTQEGLWNINNQNYLLPDLLQQSQISNAAVNPPKVPLTNQEPQNKSLSKTPSTESTPSKSSTSSTTSFTSFIDPRLLPITPPTSPVGLPCSSPSSAKPEPVRRENARKGSVVNVNPTNIRPQSDSPEIRKYKKKFNSEVLCAALWGKLRGA</sequence>
<feature type="compositionally biased region" description="Polar residues" evidence="1">
    <location>
        <begin position="255"/>
        <end position="265"/>
    </location>
</feature>
<accession>A0A2P4T587</accession>
<feature type="region of interest" description="Disordered" evidence="1">
    <location>
        <begin position="33"/>
        <end position="115"/>
    </location>
</feature>
<feature type="compositionally biased region" description="Polar residues" evidence="1">
    <location>
        <begin position="330"/>
        <end position="343"/>
    </location>
</feature>
<evidence type="ECO:0000256" key="1">
    <source>
        <dbReference type="SAM" id="MobiDB-lite"/>
    </source>
</evidence>
<feature type="non-terminal residue" evidence="2">
    <location>
        <position position="1"/>
    </location>
</feature>
<dbReference type="GO" id="GO:0005829">
    <property type="term" value="C:cytosol"/>
    <property type="evidence" value="ECO:0007669"/>
    <property type="project" value="TreeGrafter"/>
</dbReference>
<dbReference type="Proteomes" id="UP000237246">
    <property type="component" value="Unassembled WGS sequence"/>
</dbReference>
<feature type="compositionally biased region" description="Low complexity" evidence="1">
    <location>
        <begin position="266"/>
        <end position="289"/>
    </location>
</feature>
<dbReference type="EMBL" id="PPHD01008317">
    <property type="protein sequence ID" value="POI31545.1"/>
    <property type="molecule type" value="Genomic_DNA"/>
</dbReference>
<feature type="region of interest" description="Disordered" evidence="1">
    <location>
        <begin position="248"/>
        <end position="343"/>
    </location>
</feature>
<feature type="compositionally biased region" description="Polar residues" evidence="1">
    <location>
        <begin position="97"/>
        <end position="107"/>
    </location>
</feature>
<dbReference type="AlphaFoldDB" id="A0A2P4T587"/>
<feature type="compositionally biased region" description="Basic and acidic residues" evidence="1">
    <location>
        <begin position="41"/>
        <end position="50"/>
    </location>
</feature>
<evidence type="ECO:0000313" key="3">
    <source>
        <dbReference type="Proteomes" id="UP000237246"/>
    </source>
</evidence>
<name>A0A2P4T587_BAMTH</name>
<comment type="caution">
    <text evidence="2">The sequence shown here is derived from an EMBL/GenBank/DDBJ whole genome shotgun (WGS) entry which is preliminary data.</text>
</comment>
<gene>
    <name evidence="2" type="ORF">CIB84_004704</name>
</gene>
<dbReference type="PANTHER" id="PTHR47096">
    <property type="entry name" value="MISSHAPEN LIKE KINASE 1"/>
    <property type="match status" value="1"/>
</dbReference>
<evidence type="ECO:0000313" key="2">
    <source>
        <dbReference type="EMBL" id="POI31545.1"/>
    </source>
</evidence>
<feature type="compositionally biased region" description="Polar residues" evidence="1">
    <location>
        <begin position="81"/>
        <end position="90"/>
    </location>
</feature>
<dbReference type="InterPro" id="IPR051700">
    <property type="entry name" value="STE20_Ser-Thr_kinase"/>
</dbReference>
<proteinExistence type="predicted"/>
<dbReference type="OrthoDB" id="9112333at2759"/>
<organism evidence="2 3">
    <name type="scientific">Bambusicola thoracicus</name>
    <name type="common">Chinese bamboo-partridge</name>
    <name type="synonym">Perdix thoracica</name>
    <dbReference type="NCBI Taxonomy" id="9083"/>
    <lineage>
        <taxon>Eukaryota</taxon>
        <taxon>Metazoa</taxon>
        <taxon>Chordata</taxon>
        <taxon>Craniata</taxon>
        <taxon>Vertebrata</taxon>
        <taxon>Euteleostomi</taxon>
        <taxon>Archelosauria</taxon>
        <taxon>Archosauria</taxon>
        <taxon>Dinosauria</taxon>
        <taxon>Saurischia</taxon>
        <taxon>Theropoda</taxon>
        <taxon>Coelurosauria</taxon>
        <taxon>Aves</taxon>
        <taxon>Neognathae</taxon>
        <taxon>Galloanserae</taxon>
        <taxon>Galliformes</taxon>
        <taxon>Phasianidae</taxon>
        <taxon>Perdicinae</taxon>
        <taxon>Bambusicola</taxon>
    </lineage>
</organism>
<dbReference type="PANTHER" id="PTHR47096:SF1">
    <property type="entry name" value="MISSHAPEN LIKE KINASE 1"/>
    <property type="match status" value="1"/>
</dbReference>
<protein>
    <submittedName>
        <fullName evidence="2">Uncharacterized protein</fullName>
    </submittedName>
</protein>
<keyword evidence="3" id="KW-1185">Reference proteome</keyword>
<reference evidence="2 3" key="1">
    <citation type="submission" date="2018-01" db="EMBL/GenBank/DDBJ databases">
        <title>Comparison of the Chinese Bamboo Partridge and Red Junglefowl genome sequences highlights the importance of demography in genome evolution.</title>
        <authorList>
            <person name="Tiley G.P."/>
            <person name="Kimball R.T."/>
            <person name="Braun E.L."/>
            <person name="Burleigh J.G."/>
        </authorList>
    </citation>
    <scope>NUCLEOTIDE SEQUENCE [LARGE SCALE GENOMIC DNA]</scope>
    <source>
        <strain evidence="2">RTK389</strain>
        <tissue evidence="2">Blood</tissue>
    </source>
</reference>